<name>A0A0S7BDL1_9CHLR</name>
<dbReference type="AlphaFoldDB" id="A0A0S7BDL1"/>
<organism evidence="4">
    <name type="scientific">Longilinea arvoryzae</name>
    <dbReference type="NCBI Taxonomy" id="360412"/>
    <lineage>
        <taxon>Bacteria</taxon>
        <taxon>Bacillati</taxon>
        <taxon>Chloroflexota</taxon>
        <taxon>Anaerolineae</taxon>
        <taxon>Anaerolineales</taxon>
        <taxon>Anaerolineaceae</taxon>
        <taxon>Longilinea</taxon>
    </lineage>
</organism>
<feature type="transmembrane region" description="Helical" evidence="2">
    <location>
        <begin position="87"/>
        <end position="107"/>
    </location>
</feature>
<evidence type="ECO:0000313" key="4">
    <source>
        <dbReference type="EMBL" id="GAP12836.1"/>
    </source>
</evidence>
<reference evidence="4" key="1">
    <citation type="submission" date="2015-07" db="EMBL/GenBank/DDBJ databases">
        <title>Draft Genome Sequences of Anaerolinea thermolimosa IMO-1, Bellilinea caldifistulae GOMI-1, Leptolinea tardivitalis YMTK-2, Levilinea saccharolytica KIBI-1,Longilinea arvoryzae KOME-1, Previously Described as Members of the Anaerolineaceae (Chloroflexi).</title>
        <authorList>
            <person name="Sekiguchi Y."/>
            <person name="Ohashi A."/>
            <person name="Matsuura N."/>
            <person name="Tourlousse M.D."/>
        </authorList>
    </citation>
    <scope>NUCLEOTIDE SEQUENCE [LARGE SCALE GENOMIC DNA]</scope>
    <source>
        <strain evidence="4">KOME-1</strain>
    </source>
</reference>
<protein>
    <recommendedName>
        <fullName evidence="3">DUF5667 domain-containing protein</fullName>
    </recommendedName>
</protein>
<keyword evidence="5" id="KW-1185">Reference proteome</keyword>
<gene>
    <name evidence="4" type="ORF">LARV_00576</name>
</gene>
<dbReference type="InterPro" id="IPR043725">
    <property type="entry name" value="DUF5667"/>
</dbReference>
<keyword evidence="2" id="KW-1133">Transmembrane helix</keyword>
<feature type="compositionally biased region" description="Basic and acidic residues" evidence="1">
    <location>
        <begin position="340"/>
        <end position="351"/>
    </location>
</feature>
<keyword evidence="2" id="KW-0472">Membrane</keyword>
<keyword evidence="2" id="KW-0812">Transmembrane</keyword>
<sequence>MKQPDVNLVLNEALSKLQAGEPMDQVLAECGEFSAELAPLLETARWLRQSDQRTVPRAAVARSRACFLRAADARAIRTSASFQRLHLALNLAVILAIVAGAVFFTGLRSASALPGQTLYPMKLALEQAQLAFASSDPAGKLLLEETFDQRRVDEAVRLVELGSGQPVNFAGFLSGGGDQPWVVGGIPLQLDAEQRGVAQKLAGSYIEVHGQVQSDGQVQVNALQLRFFDLRGVLADHEGERWAVSGIWVSITDQTQVDRPPAAGQKVRITAIRPSVDDFLALSMRLNDGRGGKLPDRTLPAPSSESERQEKTPGAKISPGPTRGDESGGNPEPGTNETRPSGEDPREKTRPPDSTATPDDPGQLFLTPMPSPMLEP</sequence>
<evidence type="ECO:0000256" key="2">
    <source>
        <dbReference type="SAM" id="Phobius"/>
    </source>
</evidence>
<feature type="domain" description="DUF5667" evidence="3">
    <location>
        <begin position="112"/>
        <end position="162"/>
    </location>
</feature>
<proteinExistence type="predicted"/>
<dbReference type="EMBL" id="DF967972">
    <property type="protein sequence ID" value="GAP12836.1"/>
    <property type="molecule type" value="Genomic_DNA"/>
</dbReference>
<dbReference type="Proteomes" id="UP000055060">
    <property type="component" value="Unassembled WGS sequence"/>
</dbReference>
<evidence type="ECO:0000256" key="1">
    <source>
        <dbReference type="SAM" id="MobiDB-lite"/>
    </source>
</evidence>
<evidence type="ECO:0000313" key="5">
    <source>
        <dbReference type="Proteomes" id="UP000055060"/>
    </source>
</evidence>
<evidence type="ECO:0000259" key="3">
    <source>
        <dbReference type="Pfam" id="PF18915"/>
    </source>
</evidence>
<accession>A0A0S7BDL1</accession>
<feature type="region of interest" description="Disordered" evidence="1">
    <location>
        <begin position="286"/>
        <end position="376"/>
    </location>
</feature>
<feature type="compositionally biased region" description="Basic and acidic residues" evidence="1">
    <location>
        <begin position="287"/>
        <end position="296"/>
    </location>
</feature>
<dbReference type="Pfam" id="PF18915">
    <property type="entry name" value="DUF5667"/>
    <property type="match status" value="1"/>
</dbReference>
<dbReference type="STRING" id="360412.LARV_00576"/>